<dbReference type="Proteomes" id="UP001161325">
    <property type="component" value="Unassembled WGS sequence"/>
</dbReference>
<dbReference type="InterPro" id="IPR007343">
    <property type="entry name" value="Uncharacterised_pept_Zn_put"/>
</dbReference>
<organism evidence="6 7">
    <name type="scientific">Roseisolibacter agri</name>
    <dbReference type="NCBI Taxonomy" id="2014610"/>
    <lineage>
        <taxon>Bacteria</taxon>
        <taxon>Pseudomonadati</taxon>
        <taxon>Gemmatimonadota</taxon>
        <taxon>Gemmatimonadia</taxon>
        <taxon>Gemmatimonadales</taxon>
        <taxon>Gemmatimonadaceae</taxon>
        <taxon>Roseisolibacter</taxon>
    </lineage>
</organism>
<keyword evidence="4 5" id="KW-0472">Membrane</keyword>
<accession>A0AA37QG65</accession>
<reference evidence="6" key="1">
    <citation type="submission" date="2022-08" db="EMBL/GenBank/DDBJ databases">
        <title>Draft genome sequencing of Roseisolibacter agri AW1220.</title>
        <authorList>
            <person name="Tobiishi Y."/>
            <person name="Tonouchi A."/>
        </authorList>
    </citation>
    <scope>NUCLEOTIDE SEQUENCE</scope>
    <source>
        <strain evidence="6">AW1220</strain>
    </source>
</reference>
<keyword evidence="2 5" id="KW-0812">Transmembrane</keyword>
<dbReference type="Pfam" id="PF04228">
    <property type="entry name" value="Zn_peptidase"/>
    <property type="match status" value="1"/>
</dbReference>
<proteinExistence type="predicted"/>
<dbReference type="PANTHER" id="PTHR30168">
    <property type="entry name" value="PUTATIVE MEMBRANE PROTEIN YPFJ"/>
    <property type="match status" value="1"/>
</dbReference>
<feature type="transmembrane region" description="Helical" evidence="5">
    <location>
        <begin position="43"/>
        <end position="61"/>
    </location>
</feature>
<keyword evidence="7" id="KW-1185">Reference proteome</keyword>
<protein>
    <recommendedName>
        <fullName evidence="8">Neutral zinc metallopeptidase</fullName>
    </recommendedName>
</protein>
<evidence type="ECO:0000256" key="3">
    <source>
        <dbReference type="ARBA" id="ARBA00022989"/>
    </source>
</evidence>
<evidence type="ECO:0008006" key="8">
    <source>
        <dbReference type="Google" id="ProtNLM"/>
    </source>
</evidence>
<gene>
    <name evidence="6" type="ORF">rosag_23280</name>
</gene>
<evidence type="ECO:0000256" key="2">
    <source>
        <dbReference type="ARBA" id="ARBA00022692"/>
    </source>
</evidence>
<keyword evidence="3 5" id="KW-1133">Transmembrane helix</keyword>
<comment type="subcellular location">
    <subcellularLocation>
        <location evidence="1">Membrane</location>
        <topology evidence="1">Single-pass membrane protein</topology>
    </subcellularLocation>
</comment>
<dbReference type="EMBL" id="BRXS01000003">
    <property type="protein sequence ID" value="GLC25815.1"/>
    <property type="molecule type" value="Genomic_DNA"/>
</dbReference>
<evidence type="ECO:0000256" key="4">
    <source>
        <dbReference type="ARBA" id="ARBA00023136"/>
    </source>
</evidence>
<feature type="transmembrane region" description="Helical" evidence="5">
    <location>
        <begin position="20"/>
        <end position="37"/>
    </location>
</feature>
<dbReference type="GO" id="GO:0016020">
    <property type="term" value="C:membrane"/>
    <property type="evidence" value="ECO:0007669"/>
    <property type="project" value="UniProtKB-SubCell"/>
</dbReference>
<evidence type="ECO:0000313" key="6">
    <source>
        <dbReference type="EMBL" id="GLC25815.1"/>
    </source>
</evidence>
<dbReference type="PANTHER" id="PTHR30168:SF0">
    <property type="entry name" value="INNER MEMBRANE PROTEIN"/>
    <property type="match status" value="1"/>
</dbReference>
<evidence type="ECO:0000256" key="1">
    <source>
        <dbReference type="ARBA" id="ARBA00004167"/>
    </source>
</evidence>
<name>A0AA37QG65_9BACT</name>
<sequence>MRWTPGSDRGNLEDRRGQSMGAGGGGGALVGLLASIVGRKFGIVGVLIVLVVGALFSGGMFGGGGGSTTTSGGEVARGASAPVQQSAAEAQLVDFVTYVLNDAQDNWEEILPRAAGTPYRDARLVLYRDAVQTGCGNAPSAVGPFYCPNDERVYIDLSFYEELQRKYGAPGDFAQAYVLAHEIGHHVQHVVGTDARVRQLQQSRPEAANPLSVRMELQADCYAGVWAYSVKGEGKLDPGDAEEALAAASAVGDDRLQQRARGQVNPDSFTHGTAQQRSQWFQRGFQSGDPRSCDTFSGGV</sequence>
<evidence type="ECO:0000256" key="5">
    <source>
        <dbReference type="SAM" id="Phobius"/>
    </source>
</evidence>
<evidence type="ECO:0000313" key="7">
    <source>
        <dbReference type="Proteomes" id="UP001161325"/>
    </source>
</evidence>
<comment type="caution">
    <text evidence="6">The sequence shown here is derived from an EMBL/GenBank/DDBJ whole genome shotgun (WGS) entry which is preliminary data.</text>
</comment>
<dbReference type="RefSeq" id="WP_284350274.1">
    <property type="nucleotide sequence ID" value="NZ_BRXS01000003.1"/>
</dbReference>
<dbReference type="AlphaFoldDB" id="A0AA37QG65"/>